<keyword evidence="2" id="KW-1185">Reference proteome</keyword>
<dbReference type="AlphaFoldDB" id="A0A9W9VMC2"/>
<reference evidence="1" key="1">
    <citation type="submission" date="2022-12" db="EMBL/GenBank/DDBJ databases">
        <authorList>
            <person name="Petersen C."/>
        </authorList>
    </citation>
    <scope>NUCLEOTIDE SEQUENCE</scope>
    <source>
        <strain evidence="1">IBT 29677</strain>
    </source>
</reference>
<dbReference type="OrthoDB" id="545169at2759"/>
<evidence type="ECO:0008006" key="3">
    <source>
        <dbReference type="Google" id="ProtNLM"/>
    </source>
</evidence>
<comment type="caution">
    <text evidence="1">The sequence shown here is derived from an EMBL/GenBank/DDBJ whole genome shotgun (WGS) entry which is preliminary data.</text>
</comment>
<dbReference type="InterPro" id="IPR010354">
    <property type="entry name" value="Oleate_hydratase"/>
</dbReference>
<proteinExistence type="predicted"/>
<dbReference type="PANTHER" id="PTHR37417:SF2">
    <property type="entry name" value="67 KDA MYOSIN-CROSS-REACTIVE ANTIGEN FAMILY PROTEIN (AFU_ORTHOLOGUE AFUA_5G09970)"/>
    <property type="match status" value="1"/>
</dbReference>
<dbReference type="GO" id="GO:0071949">
    <property type="term" value="F:FAD binding"/>
    <property type="evidence" value="ECO:0007669"/>
    <property type="project" value="InterPro"/>
</dbReference>
<sequence length="540" mass="61422">MNMKDLQAPKKRSPETTEAWILGSGTTSFAAALYLVQDVKIPAAKVHVLDSHVSIENVVHHKGNSATGYDQFAGCLPVPVGAPLKDLLASVPSVENQGQTVLDDIQNAETNRTSIAHDHRTRFMKRNSSLRNIPTKSLNLSSKQRLQLLWFILKQEKRLGRNQIQDCLPNSFFQSSFWVIWSAQFGFQPWHSAAEFRRSLRLYLSEFHSLSILSCLDITGYYQGEYILMPLYRFLHSLGVDFQFDTKVADIAMVPHNDHQTISQLDLIQRGFAIRKQLGQNDIVIMTLGSTVSGSATGTNDHQPIWQPIETGEELDENWSLWLELGTRHRKFGNPYNFCTRQSESMMESFTITTEDLAFFQQISALSHATVGAGAFISLPECHWRLNICIPAQPVFSKQPYNVRVLWGFALFPWSKGNYVKKPMLECSGAEVMIELLRHLDIPPGLLIRRTVTIPRVMPRMSSILLSRYSRDRPEIIPQNTCNIGFIGQFVEIPRYSCADMSYGIRTAQMAVSQLMGVDIQKEERWKLPLPTLLRISFWE</sequence>
<dbReference type="RefSeq" id="XP_056483562.1">
    <property type="nucleotide sequence ID" value="XM_056632942.1"/>
</dbReference>
<organism evidence="1 2">
    <name type="scientific">Penicillium cosmopolitanum</name>
    <dbReference type="NCBI Taxonomy" id="1131564"/>
    <lineage>
        <taxon>Eukaryota</taxon>
        <taxon>Fungi</taxon>
        <taxon>Dikarya</taxon>
        <taxon>Ascomycota</taxon>
        <taxon>Pezizomycotina</taxon>
        <taxon>Eurotiomycetes</taxon>
        <taxon>Eurotiomycetidae</taxon>
        <taxon>Eurotiales</taxon>
        <taxon>Aspergillaceae</taxon>
        <taxon>Penicillium</taxon>
    </lineage>
</organism>
<protein>
    <recommendedName>
        <fullName evidence="3">Oleate hydratase</fullName>
    </recommendedName>
</protein>
<dbReference type="Gene3D" id="3.50.50.60">
    <property type="entry name" value="FAD/NAD(P)-binding domain"/>
    <property type="match status" value="3"/>
</dbReference>
<dbReference type="Proteomes" id="UP001147747">
    <property type="component" value="Unassembled WGS sequence"/>
</dbReference>
<evidence type="ECO:0000313" key="2">
    <source>
        <dbReference type="Proteomes" id="UP001147747"/>
    </source>
</evidence>
<dbReference type="GO" id="GO:0006631">
    <property type="term" value="P:fatty acid metabolic process"/>
    <property type="evidence" value="ECO:0007669"/>
    <property type="project" value="InterPro"/>
</dbReference>
<dbReference type="GeneID" id="81371922"/>
<accession>A0A9W9VMC2</accession>
<reference evidence="1" key="2">
    <citation type="journal article" date="2023" name="IMA Fungus">
        <title>Comparative genomic study of the Penicillium genus elucidates a diverse pangenome and 15 lateral gene transfer events.</title>
        <authorList>
            <person name="Petersen C."/>
            <person name="Sorensen T."/>
            <person name="Nielsen M.R."/>
            <person name="Sondergaard T.E."/>
            <person name="Sorensen J.L."/>
            <person name="Fitzpatrick D.A."/>
            <person name="Frisvad J.C."/>
            <person name="Nielsen K.L."/>
        </authorList>
    </citation>
    <scope>NUCLEOTIDE SEQUENCE</scope>
    <source>
        <strain evidence="1">IBT 29677</strain>
    </source>
</reference>
<dbReference type="GO" id="GO:0050151">
    <property type="term" value="F:oleate hydratase activity"/>
    <property type="evidence" value="ECO:0007669"/>
    <property type="project" value="InterPro"/>
</dbReference>
<dbReference type="EMBL" id="JAPZBU010000009">
    <property type="protein sequence ID" value="KAJ5385764.1"/>
    <property type="molecule type" value="Genomic_DNA"/>
</dbReference>
<evidence type="ECO:0000313" key="1">
    <source>
        <dbReference type="EMBL" id="KAJ5385764.1"/>
    </source>
</evidence>
<dbReference type="InterPro" id="IPR036188">
    <property type="entry name" value="FAD/NAD-bd_sf"/>
</dbReference>
<gene>
    <name evidence="1" type="ORF">N7509_008305</name>
</gene>
<dbReference type="Pfam" id="PF06100">
    <property type="entry name" value="MCRA"/>
    <property type="match status" value="1"/>
</dbReference>
<dbReference type="PANTHER" id="PTHR37417">
    <property type="entry name" value="67 KDA MYOSIN-CROSS-REACTIVE ANTIGEN FAMILY PROTEIN (AFU_ORTHOLOGUE AFUA_5G09970)"/>
    <property type="match status" value="1"/>
</dbReference>
<name>A0A9W9VMC2_9EURO</name>